<sequence length="207" mass="22965">PLVFRTHRSRWFWLPISDCQIDDNPAIRYRIRRVSHCVLIYRSLQLVSGNFDRTWHRNALETDLITHSTLNPSRSLPAAACALISAAFFVVSAIVSPEAHLVRYICLVVCTTFVFAPVRSLLSFLASNTHTTASTGLAVALNLSIGGGPGLIIGTWIYPAGDAKSGYKSGNWINAAFMSGISIVCVALRIYYGRANRLREHERKFVL</sequence>
<dbReference type="GO" id="GO:0022857">
    <property type="term" value="F:transmembrane transporter activity"/>
    <property type="evidence" value="ECO:0007669"/>
    <property type="project" value="TreeGrafter"/>
</dbReference>
<accession>A0A8H3J9G2</accession>
<keyword evidence="8" id="KW-1185">Reference proteome</keyword>
<evidence type="ECO:0000256" key="1">
    <source>
        <dbReference type="ARBA" id="ARBA00004141"/>
    </source>
</evidence>
<dbReference type="PANTHER" id="PTHR43791:SF49">
    <property type="entry name" value="TRANSPORTER, PUTATIVE (AFU_ORTHOLOGUE AFUA_4G04250)-RELATED"/>
    <property type="match status" value="1"/>
</dbReference>
<evidence type="ECO:0000256" key="6">
    <source>
        <dbReference type="SAM" id="Phobius"/>
    </source>
</evidence>
<evidence type="ECO:0000256" key="2">
    <source>
        <dbReference type="ARBA" id="ARBA00022448"/>
    </source>
</evidence>
<dbReference type="GO" id="GO:0016020">
    <property type="term" value="C:membrane"/>
    <property type="evidence" value="ECO:0007669"/>
    <property type="project" value="UniProtKB-SubCell"/>
</dbReference>
<proteinExistence type="predicted"/>
<name>A0A8H3J9G2_9LECA</name>
<dbReference type="OrthoDB" id="3639251at2759"/>
<evidence type="ECO:0000256" key="3">
    <source>
        <dbReference type="ARBA" id="ARBA00022692"/>
    </source>
</evidence>
<dbReference type="Proteomes" id="UP000664203">
    <property type="component" value="Unassembled WGS sequence"/>
</dbReference>
<keyword evidence="4 6" id="KW-1133">Transmembrane helix</keyword>
<reference evidence="7" key="1">
    <citation type="submission" date="2021-03" db="EMBL/GenBank/DDBJ databases">
        <authorList>
            <person name="Tagirdzhanova G."/>
        </authorList>
    </citation>
    <scope>NUCLEOTIDE SEQUENCE</scope>
</reference>
<feature type="transmembrane region" description="Helical" evidence="6">
    <location>
        <begin position="101"/>
        <end position="125"/>
    </location>
</feature>
<comment type="caution">
    <text evidence="7">The sequence shown here is derived from an EMBL/GenBank/DDBJ whole genome shotgun (WGS) entry which is preliminary data.</text>
</comment>
<evidence type="ECO:0000256" key="5">
    <source>
        <dbReference type="ARBA" id="ARBA00023136"/>
    </source>
</evidence>
<feature type="transmembrane region" description="Helical" evidence="6">
    <location>
        <begin position="76"/>
        <end position="95"/>
    </location>
</feature>
<evidence type="ECO:0000256" key="4">
    <source>
        <dbReference type="ARBA" id="ARBA00022989"/>
    </source>
</evidence>
<feature type="transmembrane region" description="Helical" evidence="6">
    <location>
        <begin position="172"/>
        <end position="192"/>
    </location>
</feature>
<comment type="subcellular location">
    <subcellularLocation>
        <location evidence="1">Membrane</location>
        <topology evidence="1">Multi-pass membrane protein</topology>
    </subcellularLocation>
</comment>
<feature type="transmembrane region" description="Helical" evidence="6">
    <location>
        <begin position="137"/>
        <end position="160"/>
    </location>
</feature>
<dbReference type="PANTHER" id="PTHR43791">
    <property type="entry name" value="PERMEASE-RELATED"/>
    <property type="match status" value="1"/>
</dbReference>
<organism evidence="7 8">
    <name type="scientific">Alectoria fallacina</name>
    <dbReference type="NCBI Taxonomy" id="1903189"/>
    <lineage>
        <taxon>Eukaryota</taxon>
        <taxon>Fungi</taxon>
        <taxon>Dikarya</taxon>
        <taxon>Ascomycota</taxon>
        <taxon>Pezizomycotina</taxon>
        <taxon>Lecanoromycetes</taxon>
        <taxon>OSLEUM clade</taxon>
        <taxon>Lecanoromycetidae</taxon>
        <taxon>Lecanorales</taxon>
        <taxon>Lecanorineae</taxon>
        <taxon>Parmeliaceae</taxon>
        <taxon>Alectoria</taxon>
    </lineage>
</organism>
<protein>
    <submittedName>
        <fullName evidence="7">Uncharacterized protein</fullName>
    </submittedName>
</protein>
<feature type="non-terminal residue" evidence="7">
    <location>
        <position position="1"/>
    </location>
</feature>
<evidence type="ECO:0000313" key="7">
    <source>
        <dbReference type="EMBL" id="CAF9943181.1"/>
    </source>
</evidence>
<keyword evidence="5 6" id="KW-0472">Membrane</keyword>
<gene>
    <name evidence="7" type="ORF">ALECFALPRED_010767</name>
</gene>
<dbReference type="EMBL" id="CAJPDR010000915">
    <property type="protein sequence ID" value="CAF9943181.1"/>
    <property type="molecule type" value="Genomic_DNA"/>
</dbReference>
<dbReference type="SUPFAM" id="SSF103473">
    <property type="entry name" value="MFS general substrate transporter"/>
    <property type="match status" value="1"/>
</dbReference>
<dbReference type="AlphaFoldDB" id="A0A8H3J9G2"/>
<evidence type="ECO:0000313" key="8">
    <source>
        <dbReference type="Proteomes" id="UP000664203"/>
    </source>
</evidence>
<keyword evidence="3 6" id="KW-0812">Transmembrane</keyword>
<dbReference type="InterPro" id="IPR036259">
    <property type="entry name" value="MFS_trans_sf"/>
</dbReference>
<keyword evidence="2" id="KW-0813">Transport</keyword>